<feature type="domain" description="BAP29/BAP31 transmembrane" evidence="7">
    <location>
        <begin position="65"/>
        <end position="199"/>
    </location>
</feature>
<name>A0A4S2LT42_OPIFE</name>
<dbReference type="AlphaFoldDB" id="A0A4S2LT42"/>
<dbReference type="GO" id="GO:0070973">
    <property type="term" value="P:protein localization to endoplasmic reticulum exit site"/>
    <property type="evidence" value="ECO:0007669"/>
    <property type="project" value="UniProtKB-UniRule"/>
</dbReference>
<proteinExistence type="inferred from homology"/>
<comment type="caution">
    <text evidence="8">The sequence shown here is derived from an EMBL/GenBank/DDBJ whole genome shotgun (WGS) entry which is preliminary data.</text>
</comment>
<evidence type="ECO:0000256" key="2">
    <source>
        <dbReference type="ARBA" id="ARBA00022692"/>
    </source>
</evidence>
<evidence type="ECO:0000256" key="5">
    <source>
        <dbReference type="RuleBase" id="RU367026"/>
    </source>
</evidence>
<feature type="transmembrane region" description="Helical" evidence="5">
    <location>
        <begin position="65"/>
        <end position="88"/>
    </location>
</feature>
<dbReference type="EMBL" id="SJOL01006822">
    <property type="protein sequence ID" value="TGZ64268.1"/>
    <property type="molecule type" value="Genomic_DNA"/>
</dbReference>
<dbReference type="InterPro" id="IPR008417">
    <property type="entry name" value="BAP29/BAP31"/>
</dbReference>
<gene>
    <name evidence="8" type="ORF">CRM22_006472</name>
</gene>
<evidence type="ECO:0000313" key="8">
    <source>
        <dbReference type="EMBL" id="TGZ64268.1"/>
    </source>
</evidence>
<keyword evidence="9" id="KW-1185">Reference proteome</keyword>
<dbReference type="OrthoDB" id="6282421at2759"/>
<sequence length="314" mass="37034">MCCMIFVSFVSHLMLSIPFYGQLMYRKRSFEIYLQKNFVGLSSNNECIRCQLVHLYLYFSPDIMLWHLTAAFLYLEMFSVFLLIIPLFSSRSWARFFKTGWVQQLAAFSTYYFNFFLVLLGLVLLEALRQVMNQRSAYETLKSHPSELRPETESLYLMRMFRAQRNLYIAGFALFMWFVFRRLIRLISEHAQMSASQEASLKQAKNASAVAEQMLSSKGNGESEIVKRLKAELEDLKQRLQEEEECIVLSFSLAGFTLWALDCFGHFHSYRNCSLRYSTHTLKFNNKLDEYHLNASEPFLLPRRTKQLNKIWSQ</sequence>
<evidence type="ECO:0000256" key="3">
    <source>
        <dbReference type="ARBA" id="ARBA00022989"/>
    </source>
</evidence>
<organism evidence="8 9">
    <name type="scientific">Opisthorchis felineus</name>
    <dbReference type="NCBI Taxonomy" id="147828"/>
    <lineage>
        <taxon>Eukaryota</taxon>
        <taxon>Metazoa</taxon>
        <taxon>Spiralia</taxon>
        <taxon>Lophotrochozoa</taxon>
        <taxon>Platyhelminthes</taxon>
        <taxon>Trematoda</taxon>
        <taxon>Digenea</taxon>
        <taxon>Opisthorchiida</taxon>
        <taxon>Opisthorchiata</taxon>
        <taxon>Opisthorchiidae</taxon>
        <taxon>Opisthorchis</taxon>
    </lineage>
</organism>
<keyword evidence="5" id="KW-0931">ER-Golgi transport</keyword>
<keyword evidence="5" id="KW-0256">Endoplasmic reticulum</keyword>
<feature type="coiled-coil region" evidence="6">
    <location>
        <begin position="219"/>
        <end position="246"/>
    </location>
</feature>
<feature type="transmembrane region" description="Helical" evidence="5">
    <location>
        <begin position="108"/>
        <end position="128"/>
    </location>
</feature>
<dbReference type="GO" id="GO:0005789">
    <property type="term" value="C:endoplasmic reticulum membrane"/>
    <property type="evidence" value="ECO:0007669"/>
    <property type="project" value="UniProtKB-SubCell"/>
</dbReference>
<evidence type="ECO:0000313" key="9">
    <source>
        <dbReference type="Proteomes" id="UP000308267"/>
    </source>
</evidence>
<feature type="transmembrane region" description="Helical" evidence="5">
    <location>
        <begin position="6"/>
        <end position="25"/>
    </location>
</feature>
<dbReference type="Pfam" id="PF05529">
    <property type="entry name" value="Bap31"/>
    <property type="match status" value="1"/>
</dbReference>
<keyword evidence="3 5" id="KW-1133">Transmembrane helix</keyword>
<protein>
    <recommendedName>
        <fullName evidence="5">Endoplasmic reticulum transmembrane protein</fullName>
    </recommendedName>
</protein>
<dbReference type="GO" id="GO:0006886">
    <property type="term" value="P:intracellular protein transport"/>
    <property type="evidence" value="ECO:0007669"/>
    <property type="project" value="UniProtKB-UniRule"/>
</dbReference>
<keyword evidence="5" id="KW-0813">Transport</keyword>
<dbReference type="PANTHER" id="PTHR12701:SF20">
    <property type="entry name" value="ENDOPLASMIC RETICULUM TRANSMEMBRANE PROTEIN"/>
    <property type="match status" value="1"/>
</dbReference>
<dbReference type="PANTHER" id="PTHR12701">
    <property type="entry name" value="BCR-ASSOCIATED PROTEIN, BAP"/>
    <property type="match status" value="1"/>
</dbReference>
<reference evidence="8 9" key="1">
    <citation type="journal article" date="2019" name="BMC Genomics">
        <title>New insights from Opisthorchis felineus genome: update on genomics of the epidemiologically important liver flukes.</title>
        <authorList>
            <person name="Ershov N.I."/>
            <person name="Mordvinov V.A."/>
            <person name="Prokhortchouk E.B."/>
            <person name="Pakharukova M.Y."/>
            <person name="Gunbin K.V."/>
            <person name="Ustyantsev K."/>
            <person name="Genaev M.A."/>
            <person name="Blinov A.G."/>
            <person name="Mazur A."/>
            <person name="Boulygina E."/>
            <person name="Tsygankova S."/>
            <person name="Khrameeva E."/>
            <person name="Chekanov N."/>
            <person name="Fan G."/>
            <person name="Xiao A."/>
            <person name="Zhang H."/>
            <person name="Xu X."/>
            <person name="Yang H."/>
            <person name="Solovyev V."/>
            <person name="Lee S.M."/>
            <person name="Liu X."/>
            <person name="Afonnikov D.A."/>
            <person name="Skryabin K.G."/>
        </authorList>
    </citation>
    <scope>NUCLEOTIDE SEQUENCE [LARGE SCALE GENOMIC DNA]</scope>
    <source>
        <strain evidence="8">AK-0245</strain>
        <tissue evidence="8">Whole organism</tissue>
    </source>
</reference>
<evidence type="ECO:0000256" key="6">
    <source>
        <dbReference type="SAM" id="Coils"/>
    </source>
</evidence>
<comment type="similarity">
    <text evidence="5">Belongs to the BCAP29/BCAP31 family.</text>
</comment>
<keyword evidence="4 5" id="KW-0472">Membrane</keyword>
<keyword evidence="6" id="KW-0175">Coiled coil</keyword>
<keyword evidence="2 5" id="KW-0812">Transmembrane</keyword>
<evidence type="ECO:0000256" key="4">
    <source>
        <dbReference type="ARBA" id="ARBA00023136"/>
    </source>
</evidence>
<comment type="function">
    <text evidence="5">May play a role in anterograde transport of membrane proteins from the endoplasmic reticulum to the Golgi.</text>
</comment>
<dbReference type="Proteomes" id="UP000308267">
    <property type="component" value="Unassembled WGS sequence"/>
</dbReference>
<accession>A0A4S2LT42</accession>
<comment type="subcellular location">
    <subcellularLocation>
        <location evidence="5">Endoplasmic reticulum membrane</location>
        <topology evidence="5">Multi-pass membrane protein</topology>
    </subcellularLocation>
    <subcellularLocation>
        <location evidence="1">Membrane</location>
        <topology evidence="1">Multi-pass membrane protein</topology>
    </subcellularLocation>
</comment>
<feature type="transmembrane region" description="Helical" evidence="5">
    <location>
        <begin position="167"/>
        <end position="184"/>
    </location>
</feature>
<evidence type="ECO:0000256" key="1">
    <source>
        <dbReference type="ARBA" id="ARBA00004141"/>
    </source>
</evidence>
<comment type="caution">
    <text evidence="5">Lacks conserved residue(s) required for the propagation of feature annotation.</text>
</comment>
<evidence type="ECO:0000259" key="7">
    <source>
        <dbReference type="Pfam" id="PF05529"/>
    </source>
</evidence>
<dbReference type="STRING" id="147828.A0A4S2LT42"/>
<keyword evidence="5" id="KW-0653">Protein transport</keyword>
<dbReference type="GO" id="GO:0006888">
    <property type="term" value="P:endoplasmic reticulum to Golgi vesicle-mediated transport"/>
    <property type="evidence" value="ECO:0007669"/>
    <property type="project" value="UniProtKB-UniRule"/>
</dbReference>
<dbReference type="InterPro" id="IPR040463">
    <property type="entry name" value="BAP29/BAP31_N"/>
</dbReference>